<reference evidence="18" key="1">
    <citation type="submission" date="2016-10" db="EMBL/GenBank/DDBJ databases">
        <authorList>
            <person name="Varghese N."/>
            <person name="Submissions S."/>
        </authorList>
    </citation>
    <scope>NUCLEOTIDE SEQUENCE [LARGE SCALE GENOMIC DNA]</scope>
    <source>
        <strain evidence="18">DSM 45237</strain>
    </source>
</reference>
<evidence type="ECO:0000256" key="13">
    <source>
        <dbReference type="RuleBase" id="RU000672"/>
    </source>
</evidence>
<evidence type="ECO:0000256" key="6">
    <source>
        <dbReference type="ARBA" id="ARBA00022723"/>
    </source>
</evidence>
<dbReference type="AlphaFoldDB" id="A0A1H5PFL6"/>
<accession>A0A1H5PFL6</accession>
<dbReference type="Pfam" id="PF01179">
    <property type="entry name" value="Cu_amine_oxid"/>
    <property type="match status" value="1"/>
</dbReference>
<evidence type="ECO:0000256" key="1">
    <source>
        <dbReference type="ARBA" id="ARBA00001935"/>
    </source>
</evidence>
<dbReference type="GO" id="GO:0009308">
    <property type="term" value="P:amine metabolic process"/>
    <property type="evidence" value="ECO:0007669"/>
    <property type="project" value="UniProtKB-UniRule"/>
</dbReference>
<comment type="cofactor">
    <cofactor evidence="2">
        <name>Mn(2+)</name>
        <dbReference type="ChEBI" id="CHEBI:29035"/>
    </cofactor>
</comment>
<evidence type="ECO:0000256" key="3">
    <source>
        <dbReference type="ARBA" id="ARBA00001947"/>
    </source>
</evidence>
<evidence type="ECO:0000256" key="11">
    <source>
        <dbReference type="PIRSR" id="PIRSR600269-50"/>
    </source>
</evidence>
<dbReference type="InterPro" id="IPR016182">
    <property type="entry name" value="Cu_amine_oxidase_N-reg"/>
</dbReference>
<dbReference type="Pfam" id="PF02728">
    <property type="entry name" value="Cu_amine_oxidN3"/>
    <property type="match status" value="1"/>
</dbReference>
<evidence type="ECO:0000256" key="10">
    <source>
        <dbReference type="ARBA" id="ARBA00023211"/>
    </source>
</evidence>
<feature type="active site" description="Schiff-base intermediate with substrate; via topaquinone" evidence="11">
    <location>
        <position position="382"/>
    </location>
</feature>
<evidence type="ECO:0000256" key="2">
    <source>
        <dbReference type="ARBA" id="ARBA00001936"/>
    </source>
</evidence>
<organism evidence="17 18">
    <name type="scientific">Jiangella alba</name>
    <dbReference type="NCBI Taxonomy" id="561176"/>
    <lineage>
        <taxon>Bacteria</taxon>
        <taxon>Bacillati</taxon>
        <taxon>Actinomycetota</taxon>
        <taxon>Actinomycetes</taxon>
        <taxon>Jiangellales</taxon>
        <taxon>Jiangellaceae</taxon>
        <taxon>Jiangella</taxon>
    </lineage>
</organism>
<keyword evidence="6 13" id="KW-0479">Metal-binding</keyword>
<comment type="cofactor">
    <cofactor evidence="13">
        <name>Cu cation</name>
        <dbReference type="ChEBI" id="CHEBI:23378"/>
    </cofactor>
    <text evidence="13">Contains 1 topaquinone per subunit.</text>
</comment>
<dbReference type="InterPro" id="IPR015802">
    <property type="entry name" value="Cu_amine_oxidase_N3"/>
</dbReference>
<dbReference type="GO" id="GO:0048038">
    <property type="term" value="F:quinone binding"/>
    <property type="evidence" value="ECO:0007669"/>
    <property type="project" value="InterPro"/>
</dbReference>
<comment type="cofactor">
    <cofactor evidence="1">
        <name>Cu cation</name>
        <dbReference type="ChEBI" id="CHEBI:23378"/>
    </cofactor>
</comment>
<keyword evidence="18" id="KW-1185">Reference proteome</keyword>
<evidence type="ECO:0000256" key="8">
    <source>
        <dbReference type="ARBA" id="ARBA00023002"/>
    </source>
</evidence>
<dbReference type="InterPro" id="IPR036460">
    <property type="entry name" value="Cu_amine_oxidase_C_sf"/>
</dbReference>
<dbReference type="InterPro" id="IPR000269">
    <property type="entry name" value="Cu_amine_oxidase"/>
</dbReference>
<feature type="domain" description="Copper amine oxidase N2-terminal" evidence="15">
    <location>
        <begin position="4"/>
        <end position="86"/>
    </location>
</feature>
<dbReference type="GO" id="GO:0005507">
    <property type="term" value="F:copper ion binding"/>
    <property type="evidence" value="ECO:0007669"/>
    <property type="project" value="InterPro"/>
</dbReference>
<feature type="active site" description="Proton acceptor" evidence="11">
    <location>
        <position position="299"/>
    </location>
</feature>
<feature type="domain" description="Copper amine oxidase N3-terminal" evidence="16">
    <location>
        <begin position="95"/>
        <end position="192"/>
    </location>
</feature>
<dbReference type="STRING" id="561176.SAMN04488561_4141"/>
<dbReference type="EC" id="1.4.3.-" evidence="13"/>
<evidence type="ECO:0000256" key="5">
    <source>
        <dbReference type="ARBA" id="ARBA00011738"/>
    </source>
</evidence>
<dbReference type="PANTHER" id="PTHR10638:SF86">
    <property type="entry name" value="COPPER AMINE OXIDASE 1-RELATED"/>
    <property type="match status" value="1"/>
</dbReference>
<dbReference type="Gene3D" id="2.70.98.20">
    <property type="entry name" value="Copper amine oxidase, catalytic domain"/>
    <property type="match status" value="1"/>
</dbReference>
<comment type="similarity">
    <text evidence="4 13">Belongs to the copper/topaquinone oxidase family.</text>
</comment>
<comment type="subunit">
    <text evidence="5">Homodimer.</text>
</comment>
<comment type="PTM">
    <text evidence="12 13">Topaquinone (TPQ) is generated by copper-dependent autoxidation of a specific tyrosyl residue.</text>
</comment>
<name>A0A1H5PFL6_9ACTN</name>
<dbReference type="Proteomes" id="UP000181980">
    <property type="component" value="Unassembled WGS sequence"/>
</dbReference>
<protein>
    <recommendedName>
        <fullName evidence="13">Amine oxidase</fullName>
        <ecNumber evidence="13">1.4.3.-</ecNumber>
    </recommendedName>
</protein>
<dbReference type="RefSeq" id="WP_069109898.1">
    <property type="nucleotide sequence ID" value="NZ_FNUC01000004.1"/>
</dbReference>
<feature type="modified residue" description="2',4',5'-topaquinone" evidence="12">
    <location>
        <position position="382"/>
    </location>
</feature>
<dbReference type="GO" id="GO:0008131">
    <property type="term" value="F:primary methylamine oxidase activity"/>
    <property type="evidence" value="ECO:0007669"/>
    <property type="project" value="InterPro"/>
</dbReference>
<gene>
    <name evidence="17" type="ORF">SAMN04488561_4141</name>
</gene>
<keyword evidence="7 11" id="KW-0801">TPQ</keyword>
<dbReference type="SUPFAM" id="SSF54416">
    <property type="entry name" value="Amine oxidase N-terminal region"/>
    <property type="match status" value="2"/>
</dbReference>
<dbReference type="OrthoDB" id="9772590at2"/>
<sequence length="643" mass="71411">MTVHPLDPLTAEEIDRVRELLTSEHGVGADWRYASIEAVEPAKADLAAYANGGPLPPRRAEVICFQRRDGSTFRARVDLAAASVESFEPVPGVQPNFTIDEWEECDAMLRHHPSVLTALAARGITDLSAVFIDTWTYGGALVPDAYAGRRLGWSDVWVRRVAGGNPYAGPVNGLHFVVDVGAMELLEIEDTYAVPRPEIMGEYRPHLLPEALRGHRPPRAPLEVTQPDGPGFSVDGQEVSWQNWRLRVGFNHREGLTLHQVGYRDAGRERSVAHKLSFAEMMVPYRDPGVDHYRRTAFDIGEWGLGFLTQSLKLGCDCLGEIRYLDAVMHDSAGRPYTIPNAICLHEEDSAVGWKHVDHDGTAEVRRQRRFVVSFHVTVANYEYLTYWRFYEDGSIECEVRATGIMVVSHVPEGAAHPHGTLVDTRTYAPIHQHFVVARLDLDVDGTDNTVVRSETVTDPIGPANPYGLGVRQVKAPFVVEGPDDYAWETQRAWSVVNPGSLNAHGTPVGYKLVPGAAIPSFFDPASPVFRRAEVVGHTVWVTPHDPDQRWPAGEFVNQGGPGMGMPEWVSARRATDRTDVVLWYVFGIHHVPRPEDWPVMPVDTISFWLKPSGFFDRNPALDVEPHPAPHCHAPVTPPPTST</sequence>
<keyword evidence="8 13" id="KW-0560">Oxidoreductase</keyword>
<comment type="cofactor">
    <cofactor evidence="3">
        <name>Zn(2+)</name>
        <dbReference type="ChEBI" id="CHEBI:29105"/>
    </cofactor>
</comment>
<keyword evidence="9 13" id="KW-0186">Copper</keyword>
<proteinExistence type="inferred from homology"/>
<dbReference type="InterPro" id="IPR015800">
    <property type="entry name" value="Cu_amine_oxidase_N2"/>
</dbReference>
<evidence type="ECO:0000259" key="14">
    <source>
        <dbReference type="Pfam" id="PF01179"/>
    </source>
</evidence>
<dbReference type="PANTHER" id="PTHR10638">
    <property type="entry name" value="COPPER AMINE OXIDASE"/>
    <property type="match status" value="1"/>
</dbReference>
<dbReference type="SUPFAM" id="SSF49998">
    <property type="entry name" value="Amine oxidase catalytic domain"/>
    <property type="match status" value="1"/>
</dbReference>
<dbReference type="Pfam" id="PF02727">
    <property type="entry name" value="Cu_amine_oxidN2"/>
    <property type="match status" value="1"/>
</dbReference>
<feature type="domain" description="Copper amine oxidase catalytic" evidence="14">
    <location>
        <begin position="223"/>
        <end position="622"/>
    </location>
</feature>
<evidence type="ECO:0000313" key="17">
    <source>
        <dbReference type="EMBL" id="SEF11898.1"/>
    </source>
</evidence>
<evidence type="ECO:0000256" key="9">
    <source>
        <dbReference type="ARBA" id="ARBA00023008"/>
    </source>
</evidence>
<dbReference type="EMBL" id="FNUC01000004">
    <property type="protein sequence ID" value="SEF11898.1"/>
    <property type="molecule type" value="Genomic_DNA"/>
</dbReference>
<dbReference type="Gene3D" id="3.10.450.40">
    <property type="match status" value="2"/>
</dbReference>
<dbReference type="InterPro" id="IPR015798">
    <property type="entry name" value="Cu_amine_oxidase_C"/>
</dbReference>
<evidence type="ECO:0000259" key="15">
    <source>
        <dbReference type="Pfam" id="PF02727"/>
    </source>
</evidence>
<evidence type="ECO:0000256" key="7">
    <source>
        <dbReference type="ARBA" id="ARBA00022772"/>
    </source>
</evidence>
<evidence type="ECO:0000259" key="16">
    <source>
        <dbReference type="Pfam" id="PF02728"/>
    </source>
</evidence>
<dbReference type="NCBIfam" id="NF008559">
    <property type="entry name" value="PRK11504.1"/>
    <property type="match status" value="1"/>
</dbReference>
<keyword evidence="10" id="KW-0464">Manganese</keyword>
<evidence type="ECO:0000256" key="4">
    <source>
        <dbReference type="ARBA" id="ARBA00007983"/>
    </source>
</evidence>
<evidence type="ECO:0000313" key="18">
    <source>
        <dbReference type="Proteomes" id="UP000181980"/>
    </source>
</evidence>
<evidence type="ECO:0000256" key="12">
    <source>
        <dbReference type="PIRSR" id="PIRSR600269-51"/>
    </source>
</evidence>